<name>A0A6N3ADI8_9BACT</name>
<organism evidence="1">
    <name type="scientific">Paraprevotella clara</name>
    <dbReference type="NCBI Taxonomy" id="454154"/>
    <lineage>
        <taxon>Bacteria</taxon>
        <taxon>Pseudomonadati</taxon>
        <taxon>Bacteroidota</taxon>
        <taxon>Bacteroidia</taxon>
        <taxon>Bacteroidales</taxon>
        <taxon>Prevotellaceae</taxon>
        <taxon>Paraprevotella</taxon>
    </lineage>
</organism>
<reference evidence="1" key="1">
    <citation type="submission" date="2019-11" db="EMBL/GenBank/DDBJ databases">
        <authorList>
            <person name="Feng L."/>
        </authorList>
    </citation>
    <scope>NUCLEOTIDE SEQUENCE</scope>
    <source>
        <strain evidence="1">PclaraLFYP37</strain>
    </source>
</reference>
<sequence length="46" mass="5553">MDIPLVFSKILVVERIYFITFAKKLKRKEYAEEELLFGIGSRFERQ</sequence>
<accession>A0A6N3ADI8</accession>
<evidence type="ECO:0000313" key="1">
    <source>
        <dbReference type="EMBL" id="VYT90234.1"/>
    </source>
</evidence>
<gene>
    <name evidence="1" type="ORF">PCLFYP37_01427</name>
</gene>
<dbReference type="EMBL" id="CACRUT010000008">
    <property type="protein sequence ID" value="VYT90234.1"/>
    <property type="molecule type" value="Genomic_DNA"/>
</dbReference>
<proteinExistence type="predicted"/>
<protein>
    <submittedName>
        <fullName evidence="1">Uncharacterized protein</fullName>
    </submittedName>
</protein>
<dbReference type="AlphaFoldDB" id="A0A6N3ADI8"/>